<feature type="compositionally biased region" description="Polar residues" evidence="2">
    <location>
        <begin position="604"/>
        <end position="632"/>
    </location>
</feature>
<dbReference type="EMBL" id="JAATJU010025380">
    <property type="protein sequence ID" value="KAH0503891.1"/>
    <property type="molecule type" value="Genomic_DNA"/>
</dbReference>
<name>A0A8J6G0W1_MICOH</name>
<keyword evidence="1" id="KW-0479">Metal-binding</keyword>
<feature type="compositionally biased region" description="Polar residues" evidence="2">
    <location>
        <begin position="1"/>
        <end position="10"/>
    </location>
</feature>
<feature type="compositionally biased region" description="Polar residues" evidence="2">
    <location>
        <begin position="668"/>
        <end position="679"/>
    </location>
</feature>
<reference evidence="4" key="1">
    <citation type="submission" date="2020-03" db="EMBL/GenBank/DDBJ databases">
        <title>Studies in the Genomics of Life Span.</title>
        <authorList>
            <person name="Glass D."/>
        </authorList>
    </citation>
    <scope>NUCLEOTIDE SEQUENCE</scope>
    <source>
        <strain evidence="4">LTLLF</strain>
        <tissue evidence="4">Muscle</tissue>
    </source>
</reference>
<feature type="compositionally biased region" description="Polar residues" evidence="2">
    <location>
        <begin position="836"/>
        <end position="853"/>
    </location>
</feature>
<feature type="compositionally biased region" description="Low complexity" evidence="2">
    <location>
        <begin position="49"/>
        <end position="58"/>
    </location>
</feature>
<evidence type="ECO:0000313" key="4">
    <source>
        <dbReference type="EMBL" id="KAH0503891.1"/>
    </source>
</evidence>
<comment type="caution">
    <text evidence="4">The sequence shown here is derived from an EMBL/GenBank/DDBJ whole genome shotgun (WGS) entry which is preliminary data.</text>
</comment>
<dbReference type="Pfam" id="PF14603">
    <property type="entry name" value="hSH3"/>
    <property type="match status" value="1"/>
</dbReference>
<proteinExistence type="predicted"/>
<feature type="region of interest" description="Disordered" evidence="2">
    <location>
        <begin position="214"/>
        <end position="252"/>
    </location>
</feature>
<feature type="compositionally biased region" description="Polar residues" evidence="2">
    <location>
        <begin position="700"/>
        <end position="717"/>
    </location>
</feature>
<feature type="compositionally biased region" description="Polar residues" evidence="2">
    <location>
        <begin position="557"/>
        <end position="584"/>
    </location>
</feature>
<dbReference type="PROSITE" id="PS50157">
    <property type="entry name" value="ZINC_FINGER_C2H2_2"/>
    <property type="match status" value="2"/>
</dbReference>
<evidence type="ECO:0000256" key="1">
    <source>
        <dbReference type="PROSITE-ProRule" id="PRU00042"/>
    </source>
</evidence>
<dbReference type="Gene3D" id="2.30.30.40">
    <property type="entry name" value="SH3 Domains"/>
    <property type="match status" value="1"/>
</dbReference>
<keyword evidence="1" id="KW-0862">Zinc</keyword>
<dbReference type="GO" id="GO:0008270">
    <property type="term" value="F:zinc ion binding"/>
    <property type="evidence" value="ECO:0007669"/>
    <property type="project" value="UniProtKB-KW"/>
</dbReference>
<evidence type="ECO:0000313" key="5">
    <source>
        <dbReference type="Proteomes" id="UP000710432"/>
    </source>
</evidence>
<sequence length="998" mass="110001">MLATAESSSSEPDKEVESPDAVATATFSSVEEPGPKPTPIPPVWDRGGPPQQVAAPAPDNCQPGSTSTAVGTNEDLRLPRRRPPPGKLFRCSALSCTESFPSMQELVAHGKLHYKPNRYFKCENCLLRFRTHRSLFKHLHVCAEHAQSPVPPPPPALDKEPPVPERPADSDPSSTLSLPFPLLEPFTSAPTGPFLPYLNPAPFGLSPPRLRPFLAAAPGPPASSTAIWRKSQGAAGSPRRPQGGSDAPSGYVAPSRIVWEHTRGRYSCMQCDFSTASRPTMTLHLQDHRPNTPTDLAPGSLRAGARAGKAQECFSMKPAARASGAETTDTSSKRQPKLRAHSSPPEAMGSNQDFRNLQAKFQASQEPGEPSRKPIKPEFNKLLKKFPQTELSEQPKKASQSELSTVSLKPLQLQFTDIPKKTSQSEGLRKSPQPELKHFPRKPPHPEFTNLKKPSQAEFTDSKKPPQPQFASFPKPSLPEFTNLPKKPPKLEFGELTKSPQLGEPQEPSISTQKPLKSELSNTARPPVELKPTTFPKKFWQPESSEAPLKSLPKKPLQSQAAGSSRKSLTQVESSEVPQTSKPGSSEFYPHSPEPDVSTFPKKSLQSELNENFKKSPSLQATGCTKYPQQPMSYEVPQTAPWKPESYNPPSHSLQPDVHALPKKHPQLQLSDLTRTSSEPEVCKFPKKPQQPAPKVLSKKPSQQELGHLPRTSSEPEFSSLPRKFLKPQHGKFFQADFPKGLPGKPKLPGSVSECSLPSAFEGSSPQFPLSPGYGISRAPNWRSEDFQVQHPPQRRPLPSASSLGSPPAKPPLPPVPISIQSFRRASATATAVLKTGSSETHFPAQPQQTLQNPDEIYELYDAVEATSDSSLSPRGRDEVQTTQQVTRWPQQDAELRKNATQLQQLPPTDPKLLKQIRKAEKAEREFRKKFKFEGEIVIQTKMMIDPNAKTRRGGGKHLGIRRGEILEVIEFTNKDEMLCRDPKGKYPLDNQPFPQGQ</sequence>
<feature type="compositionally biased region" description="Polar residues" evidence="2">
    <location>
        <begin position="389"/>
        <end position="407"/>
    </location>
</feature>
<feature type="domain" description="C2H2-type" evidence="3">
    <location>
        <begin position="89"/>
        <end position="118"/>
    </location>
</feature>
<accession>A0A8J6G0W1</accession>
<dbReference type="PANTHER" id="PTHR21695:SF0">
    <property type="entry name" value="ZINC FINGER PROTEIN 414"/>
    <property type="match status" value="1"/>
</dbReference>
<dbReference type="SMART" id="SM00355">
    <property type="entry name" value="ZnF_C2H2"/>
    <property type="match status" value="3"/>
</dbReference>
<dbReference type="InterPro" id="IPR029294">
    <property type="entry name" value="hSH3"/>
</dbReference>
<dbReference type="AlphaFoldDB" id="A0A8J6G0W1"/>
<dbReference type="SUPFAM" id="SSF50044">
    <property type="entry name" value="SH3-domain"/>
    <property type="match status" value="1"/>
</dbReference>
<feature type="compositionally biased region" description="Polar residues" evidence="2">
    <location>
        <begin position="508"/>
        <end position="524"/>
    </location>
</feature>
<dbReference type="InterPro" id="IPR031799">
    <property type="entry name" value="Znf-C2H2_ribbon"/>
</dbReference>
<dbReference type="Proteomes" id="UP000710432">
    <property type="component" value="Unassembled WGS sequence"/>
</dbReference>
<feature type="domain" description="C2H2-type" evidence="3">
    <location>
        <begin position="266"/>
        <end position="293"/>
    </location>
</feature>
<dbReference type="InterPro" id="IPR013087">
    <property type="entry name" value="Znf_C2H2_type"/>
</dbReference>
<organism evidence="4 5">
    <name type="scientific">Microtus ochrogaster</name>
    <name type="common">Prairie vole</name>
    <dbReference type="NCBI Taxonomy" id="79684"/>
    <lineage>
        <taxon>Eukaryota</taxon>
        <taxon>Metazoa</taxon>
        <taxon>Chordata</taxon>
        <taxon>Craniata</taxon>
        <taxon>Vertebrata</taxon>
        <taxon>Euteleostomi</taxon>
        <taxon>Mammalia</taxon>
        <taxon>Eutheria</taxon>
        <taxon>Euarchontoglires</taxon>
        <taxon>Glires</taxon>
        <taxon>Rodentia</taxon>
        <taxon>Myomorpha</taxon>
        <taxon>Muroidea</taxon>
        <taxon>Cricetidae</taxon>
        <taxon>Arvicolinae</taxon>
        <taxon>Microtus</taxon>
    </lineage>
</organism>
<feature type="region of interest" description="Disordered" evidence="2">
    <location>
        <begin position="387"/>
        <end position="853"/>
    </location>
</feature>
<dbReference type="PROSITE" id="PS00028">
    <property type="entry name" value="ZINC_FINGER_C2H2_1"/>
    <property type="match status" value="1"/>
</dbReference>
<feature type="compositionally biased region" description="Polar residues" evidence="2">
    <location>
        <begin position="62"/>
        <end position="71"/>
    </location>
</feature>
<dbReference type="InterPro" id="IPR039882">
    <property type="entry name" value="ZN414"/>
</dbReference>
<dbReference type="PANTHER" id="PTHR21695">
    <property type="entry name" value="ZINC FINGER PROTEIN 414"/>
    <property type="match status" value="1"/>
</dbReference>
<feature type="compositionally biased region" description="Basic and acidic residues" evidence="2">
    <location>
        <begin position="157"/>
        <end position="169"/>
    </location>
</feature>
<keyword evidence="1" id="KW-0863">Zinc-finger</keyword>
<dbReference type="InterPro" id="IPR036028">
    <property type="entry name" value="SH3-like_dom_sf"/>
</dbReference>
<dbReference type="Pfam" id="PF15909">
    <property type="entry name" value="zf-C2H2_8"/>
    <property type="match status" value="1"/>
</dbReference>
<feature type="compositionally biased region" description="Pro residues" evidence="2">
    <location>
        <begin position="808"/>
        <end position="817"/>
    </location>
</feature>
<feature type="compositionally biased region" description="Low complexity" evidence="2">
    <location>
        <begin position="739"/>
        <end position="750"/>
    </location>
</feature>
<gene>
    <name evidence="4" type="ORF">LTLLF_185950</name>
</gene>
<feature type="region of interest" description="Disordered" evidence="2">
    <location>
        <begin position="1"/>
        <end position="84"/>
    </location>
</feature>
<evidence type="ECO:0000256" key="2">
    <source>
        <dbReference type="SAM" id="MobiDB-lite"/>
    </source>
</evidence>
<feature type="region of interest" description="Disordered" evidence="2">
    <location>
        <begin position="145"/>
        <end position="175"/>
    </location>
</feature>
<feature type="region of interest" description="Disordered" evidence="2">
    <location>
        <begin position="318"/>
        <end position="351"/>
    </location>
</feature>
<protein>
    <submittedName>
        <fullName evidence="4">PML-RARA-regulated adapter molecule 1</fullName>
    </submittedName>
</protein>
<feature type="compositionally biased region" description="Low complexity" evidence="2">
    <location>
        <begin position="797"/>
        <end position="807"/>
    </location>
</feature>
<evidence type="ECO:0000259" key="3">
    <source>
        <dbReference type="PROSITE" id="PS50157"/>
    </source>
</evidence>